<keyword evidence="2" id="KW-1185">Reference proteome</keyword>
<evidence type="ECO:0000313" key="3">
    <source>
        <dbReference type="WBParaSite" id="scaffold8488_cov184.g13115"/>
    </source>
</evidence>
<accession>A0A915N9R5</accession>
<evidence type="ECO:0000313" key="2">
    <source>
        <dbReference type="Proteomes" id="UP000887561"/>
    </source>
</evidence>
<evidence type="ECO:0000256" key="1">
    <source>
        <dbReference type="SAM" id="MobiDB-lite"/>
    </source>
</evidence>
<reference evidence="3" key="1">
    <citation type="submission" date="2022-11" db="UniProtKB">
        <authorList>
            <consortium name="WormBaseParasite"/>
        </authorList>
    </citation>
    <scope>IDENTIFICATION</scope>
</reference>
<organism evidence="2 3">
    <name type="scientific">Meloidogyne javanica</name>
    <name type="common">Root-knot nematode worm</name>
    <dbReference type="NCBI Taxonomy" id="6303"/>
    <lineage>
        <taxon>Eukaryota</taxon>
        <taxon>Metazoa</taxon>
        <taxon>Ecdysozoa</taxon>
        <taxon>Nematoda</taxon>
        <taxon>Chromadorea</taxon>
        <taxon>Rhabditida</taxon>
        <taxon>Tylenchina</taxon>
        <taxon>Tylenchomorpha</taxon>
        <taxon>Tylenchoidea</taxon>
        <taxon>Meloidogynidae</taxon>
        <taxon>Meloidogyninae</taxon>
        <taxon>Meloidogyne</taxon>
        <taxon>Meloidogyne incognita group</taxon>
    </lineage>
</organism>
<dbReference type="WBParaSite" id="scaffold8488_cov184.g13115">
    <property type="protein sequence ID" value="scaffold8488_cov184.g13115"/>
    <property type="gene ID" value="scaffold8488_cov184.g13115"/>
</dbReference>
<name>A0A915N9R5_MELJA</name>
<proteinExistence type="predicted"/>
<feature type="region of interest" description="Disordered" evidence="1">
    <location>
        <begin position="161"/>
        <end position="248"/>
    </location>
</feature>
<protein>
    <submittedName>
        <fullName evidence="3">Uncharacterized protein</fullName>
    </submittedName>
</protein>
<feature type="compositionally biased region" description="Acidic residues" evidence="1">
    <location>
        <begin position="167"/>
        <end position="208"/>
    </location>
</feature>
<dbReference type="Proteomes" id="UP000887561">
    <property type="component" value="Unplaced"/>
</dbReference>
<sequence length="283" mass="33308">METYTKNKRRDLCYTLKIKGFKKAFSKFTYNRNKKYRDLYDFFANIKSHAYSVAKRRSCSYNLFLFRAFLALAQVMDEKFKKSSSAKEQIKDAIDKADNTISIRKRVKADYENISEVYNKILLPNLEEYLNVQVDLKGKSVKFETSWKNRTRAHRKEVDLKMKNVLDEDMAEEEDEEEDEEENEEGGEEDNEGKDVENNEEEDEENAFMEEIKNLEEEMNKNREGEVKEEISRKEEKDGDSENTSGGVYELFKYQVKSDSGRSLGTVMLEKNEEPEVNSHVDK</sequence>
<feature type="compositionally biased region" description="Basic and acidic residues" evidence="1">
    <location>
        <begin position="210"/>
        <end position="237"/>
    </location>
</feature>
<dbReference type="AlphaFoldDB" id="A0A915N9R5"/>